<evidence type="ECO:0000313" key="2">
    <source>
        <dbReference type="Proteomes" id="UP000785679"/>
    </source>
</evidence>
<gene>
    <name evidence="1" type="ORF">FGO68_gene4012</name>
</gene>
<name>A0A8J8P2A1_HALGN</name>
<sequence length="115" mass="13368">MTSSLIIQQQSEFTPFPEFILDHLHLILPLLLFYHVLHLHLLELLHLLQVLIHLELDVRVLLDERAHLAHLGVTQEAQVRRVLVIRRHQVQRGHILLLYTGRLVLGVCIVGKEAH</sequence>
<keyword evidence="2" id="KW-1185">Reference proteome</keyword>
<comment type="caution">
    <text evidence="1">The sequence shown here is derived from an EMBL/GenBank/DDBJ whole genome shotgun (WGS) entry which is preliminary data.</text>
</comment>
<accession>A0A8J8P2A1</accession>
<dbReference type="AlphaFoldDB" id="A0A8J8P2A1"/>
<proteinExistence type="predicted"/>
<reference evidence="1" key="1">
    <citation type="submission" date="2019-06" db="EMBL/GenBank/DDBJ databases">
        <authorList>
            <person name="Zheng W."/>
        </authorList>
    </citation>
    <scope>NUCLEOTIDE SEQUENCE</scope>
    <source>
        <strain evidence="1">QDHG01</strain>
    </source>
</reference>
<organism evidence="1 2">
    <name type="scientific">Halteria grandinella</name>
    <dbReference type="NCBI Taxonomy" id="5974"/>
    <lineage>
        <taxon>Eukaryota</taxon>
        <taxon>Sar</taxon>
        <taxon>Alveolata</taxon>
        <taxon>Ciliophora</taxon>
        <taxon>Intramacronucleata</taxon>
        <taxon>Spirotrichea</taxon>
        <taxon>Stichotrichia</taxon>
        <taxon>Sporadotrichida</taxon>
        <taxon>Halteriidae</taxon>
        <taxon>Halteria</taxon>
    </lineage>
</organism>
<dbReference type="Proteomes" id="UP000785679">
    <property type="component" value="Unassembled WGS sequence"/>
</dbReference>
<evidence type="ECO:0000313" key="1">
    <source>
        <dbReference type="EMBL" id="TNV85973.1"/>
    </source>
</evidence>
<protein>
    <submittedName>
        <fullName evidence="1">Uncharacterized protein</fullName>
    </submittedName>
</protein>
<dbReference type="EMBL" id="RRYP01001420">
    <property type="protein sequence ID" value="TNV85973.1"/>
    <property type="molecule type" value="Genomic_DNA"/>
</dbReference>